<evidence type="ECO:0000313" key="2">
    <source>
        <dbReference type="EMBL" id="OES30296.1"/>
    </source>
</evidence>
<dbReference type="EMBL" id="MIPY01000020">
    <property type="protein sequence ID" value="OES30296.1"/>
    <property type="molecule type" value="Genomic_DNA"/>
</dbReference>
<dbReference type="AlphaFoldDB" id="A0AB36FPK5"/>
<dbReference type="InterPro" id="IPR049672">
    <property type="entry name" value="Xrt_dep_XDP1"/>
</dbReference>
<comment type="caution">
    <text evidence="2">The sequence shown here is derived from an EMBL/GenBank/DDBJ whole genome shotgun (WGS) entry which is preliminary data.</text>
</comment>
<gene>
    <name evidence="2" type="ORF">BFV95_2682</name>
</gene>
<dbReference type="Proteomes" id="UP000095392">
    <property type="component" value="Unassembled WGS sequence"/>
</dbReference>
<evidence type="ECO:0000256" key="1">
    <source>
        <dbReference type="SAM" id="SignalP"/>
    </source>
</evidence>
<keyword evidence="3" id="KW-1185">Reference proteome</keyword>
<protein>
    <submittedName>
        <fullName evidence="2">PEP-CTERM protein-sorting domain protein</fullName>
    </submittedName>
</protein>
<dbReference type="RefSeq" id="WP_014979757.1">
    <property type="nucleotide sequence ID" value="NZ_CP012202.1"/>
</dbReference>
<dbReference type="InterPro" id="IPR013424">
    <property type="entry name" value="Ice-binding_C"/>
</dbReference>
<organism evidence="2 3">
    <name type="scientific">Alteromonas macleodii</name>
    <name type="common">Pseudoalteromonas macleodii</name>
    <dbReference type="NCBI Taxonomy" id="28108"/>
    <lineage>
        <taxon>Bacteria</taxon>
        <taxon>Pseudomonadati</taxon>
        <taxon>Pseudomonadota</taxon>
        <taxon>Gammaproteobacteria</taxon>
        <taxon>Alteromonadales</taxon>
        <taxon>Alteromonadaceae</taxon>
        <taxon>Alteromonas/Salinimonas group</taxon>
        <taxon>Alteromonas</taxon>
    </lineage>
</organism>
<dbReference type="NCBIfam" id="NF041927">
    <property type="entry name" value="Xrt_dep_XDP1"/>
    <property type="match status" value="1"/>
</dbReference>
<name>A0AB36FPK5_ALTMA</name>
<dbReference type="NCBIfam" id="TIGR02595">
    <property type="entry name" value="PEP_CTERM"/>
    <property type="match status" value="1"/>
</dbReference>
<keyword evidence="1" id="KW-0732">Signal</keyword>
<sequence length="288" mass="30433">MKFSTSLTILLLAVSSSVFATDSSLNSAKYDAQYTLANSNGSANYSQTTNAQNSNTSIEINGVTVDVGITAWSNSAGHADDKLAQGNIQGWWNCTLGNNGCTLANRHVGYGIKNSDYSWGGDSHAVDNSGDGGGRDFDMFLLSFSESVTLENAAFTWVVGDNDSKEVTVAGLNSIAAFESGANSTWNTVTSAIVENTLGHYGVGSKGSNGLYESTFTKLTGSAKYWLIGAYNTIFDDNAKSNFNSVQLKLSSIGVSMTQPTAEVSEPGALALMGLGLGLVLYRRKRRV</sequence>
<evidence type="ECO:0000313" key="3">
    <source>
        <dbReference type="Proteomes" id="UP000095392"/>
    </source>
</evidence>
<feature type="signal peptide" evidence="1">
    <location>
        <begin position="1"/>
        <end position="20"/>
    </location>
</feature>
<dbReference type="GeneID" id="56267715"/>
<reference evidence="2 3" key="1">
    <citation type="submission" date="2016-09" db="EMBL/GenBank/DDBJ databases">
        <title>Draft Genome Sequence of four Alteromonas macleodii strains isolated from copper coupons and grown long-term at elevated copper levels.</title>
        <authorList>
            <person name="Cusick K."/>
            <person name="Dale J."/>
            <person name="Little B."/>
            <person name="Biffinger J."/>
        </authorList>
    </citation>
    <scope>NUCLEOTIDE SEQUENCE [LARGE SCALE GENOMIC DNA]</scope>
    <source>
        <strain evidence="2 3">KCP01</strain>
    </source>
</reference>
<feature type="chain" id="PRO_5044349480" evidence="1">
    <location>
        <begin position="21"/>
        <end position="288"/>
    </location>
</feature>
<accession>A0AB36FPK5</accession>
<proteinExistence type="predicted"/>